<evidence type="ECO:0000313" key="5">
    <source>
        <dbReference type="EMBL" id="SVE45418.1"/>
    </source>
</evidence>
<dbReference type="PANTHER" id="PTHR43201:SF5">
    <property type="entry name" value="MEDIUM-CHAIN ACYL-COA LIGASE ACSF2, MITOCHONDRIAL"/>
    <property type="match status" value="1"/>
</dbReference>
<gene>
    <name evidence="5" type="ORF">METZ01_LOCUS498272</name>
</gene>
<dbReference type="Pfam" id="PF13193">
    <property type="entry name" value="AMP-binding_C"/>
    <property type="match status" value="1"/>
</dbReference>
<dbReference type="SUPFAM" id="SSF56801">
    <property type="entry name" value="Acetyl-CoA synthetase-like"/>
    <property type="match status" value="1"/>
</dbReference>
<dbReference type="InterPro" id="IPR025110">
    <property type="entry name" value="AMP-bd_C"/>
</dbReference>
<dbReference type="AlphaFoldDB" id="A0A383DNI9"/>
<feature type="non-terminal residue" evidence="5">
    <location>
        <position position="1"/>
    </location>
</feature>
<dbReference type="GO" id="GO:0031956">
    <property type="term" value="F:medium-chain fatty acid-CoA ligase activity"/>
    <property type="evidence" value="ECO:0007669"/>
    <property type="project" value="TreeGrafter"/>
</dbReference>
<keyword evidence="2" id="KW-0436">Ligase</keyword>
<dbReference type="PANTHER" id="PTHR43201">
    <property type="entry name" value="ACYL-COA SYNTHETASE"/>
    <property type="match status" value="1"/>
</dbReference>
<proteinExistence type="inferred from homology"/>
<protein>
    <recommendedName>
        <fullName evidence="6">AMP-dependent synthetase/ligase domain-containing protein</fullName>
    </recommendedName>
</protein>
<dbReference type="EMBL" id="UINC01218412">
    <property type="protein sequence ID" value="SVE45418.1"/>
    <property type="molecule type" value="Genomic_DNA"/>
</dbReference>
<dbReference type="Gene3D" id="3.40.50.12780">
    <property type="entry name" value="N-terminal domain of ligase-like"/>
    <property type="match status" value="1"/>
</dbReference>
<evidence type="ECO:0000259" key="4">
    <source>
        <dbReference type="Pfam" id="PF13193"/>
    </source>
</evidence>
<reference evidence="5" key="1">
    <citation type="submission" date="2018-05" db="EMBL/GenBank/DDBJ databases">
        <authorList>
            <person name="Lanie J.A."/>
            <person name="Ng W.-L."/>
            <person name="Kazmierczak K.M."/>
            <person name="Andrzejewski T.M."/>
            <person name="Davidsen T.M."/>
            <person name="Wayne K.J."/>
            <person name="Tettelin H."/>
            <person name="Glass J.I."/>
            <person name="Rusch D."/>
            <person name="Podicherti R."/>
            <person name="Tsui H.-C.T."/>
            <person name="Winkler M.E."/>
        </authorList>
    </citation>
    <scope>NUCLEOTIDE SEQUENCE</scope>
</reference>
<evidence type="ECO:0000256" key="1">
    <source>
        <dbReference type="ARBA" id="ARBA00006432"/>
    </source>
</evidence>
<comment type="similarity">
    <text evidence="1">Belongs to the ATP-dependent AMP-binding enzyme family.</text>
</comment>
<feature type="non-terminal residue" evidence="5">
    <location>
        <position position="235"/>
    </location>
</feature>
<dbReference type="InterPro" id="IPR042099">
    <property type="entry name" value="ANL_N_sf"/>
</dbReference>
<dbReference type="Pfam" id="PF00501">
    <property type="entry name" value="AMP-binding"/>
    <property type="match status" value="1"/>
</dbReference>
<evidence type="ECO:0000259" key="3">
    <source>
        <dbReference type="Pfam" id="PF00501"/>
    </source>
</evidence>
<dbReference type="GO" id="GO:0006631">
    <property type="term" value="P:fatty acid metabolic process"/>
    <property type="evidence" value="ECO:0007669"/>
    <property type="project" value="TreeGrafter"/>
</dbReference>
<sequence length="235" mass="25737">PVQFGLTTVWQEHWDPVEAVGLIHREKCTYTLSATPFLHGLMNAPNANRETLASLKTFACGGAPIPREMIRQADEEYGLFVSALYGSSEALINSVVQPYAPPERRYGTDGQIIPDIEARLIDLETGMPAVAGGEGELFVRTPAQHAGYFRDPDLTAQVLTEDGWYNTGDICTLDDDGYISVIGRNKDMIIRGGANISAREIEELLFLHPKIDNVACVAMPDPVLSERVCAFVVCP</sequence>
<dbReference type="InterPro" id="IPR045851">
    <property type="entry name" value="AMP-bd_C_sf"/>
</dbReference>
<feature type="domain" description="AMP-binding enzyme C-terminal" evidence="4">
    <location>
        <begin position="200"/>
        <end position="234"/>
    </location>
</feature>
<organism evidence="5">
    <name type="scientific">marine metagenome</name>
    <dbReference type="NCBI Taxonomy" id="408172"/>
    <lineage>
        <taxon>unclassified sequences</taxon>
        <taxon>metagenomes</taxon>
        <taxon>ecological metagenomes</taxon>
    </lineage>
</organism>
<evidence type="ECO:0000256" key="2">
    <source>
        <dbReference type="ARBA" id="ARBA00022598"/>
    </source>
</evidence>
<name>A0A383DNI9_9ZZZZ</name>
<accession>A0A383DNI9</accession>
<evidence type="ECO:0008006" key="6">
    <source>
        <dbReference type="Google" id="ProtNLM"/>
    </source>
</evidence>
<dbReference type="InterPro" id="IPR000873">
    <property type="entry name" value="AMP-dep_synth/lig_dom"/>
</dbReference>
<feature type="domain" description="AMP-dependent synthetase/ligase" evidence="3">
    <location>
        <begin position="3"/>
        <end position="149"/>
    </location>
</feature>
<dbReference type="Gene3D" id="3.30.300.30">
    <property type="match status" value="1"/>
</dbReference>